<name>A0A4P9UW08_METBY</name>
<protein>
    <submittedName>
        <fullName evidence="1">Uncharacterized protein</fullName>
    </submittedName>
</protein>
<accession>A0A4P9UW08</accession>
<reference evidence="2" key="1">
    <citation type="journal article" date="2019" name="J. Bacteriol.">
        <title>A Mutagenic Screen Identifies a TonB-Dependent Receptor Required for the Lanthanide Metal Switch in the Type I Methanotroph 'Methylotuvimicrobium buryatense' 5GB1C.</title>
        <authorList>
            <person name="Groom J.D."/>
            <person name="Ford S.M."/>
            <person name="Pesesky M.W."/>
            <person name="Lidstrom M.E."/>
        </authorList>
    </citation>
    <scope>NUCLEOTIDE SEQUENCE [LARGE SCALE GENOMIC DNA]</scope>
    <source>
        <strain evidence="2">5GB1C</strain>
    </source>
</reference>
<sequence length="202" mass="22802">MSETLLAQFSKSARKTRAALGTEDITGMSPLYGVSGNTFRAYRSWSEPPGEIYKAWAKKKTDSIITATPLKEIATEPGFQCWHRGLCKSLNAKWKKDQGGKLSIAHCYKLVDLYIKWLSRYRIQNGEFASLLNKYASCALDSQTISKINACYGYCLPISKPRMGDIHNENTYHYCQYMIAAFCEAAGGTKLEFDYWAWKKGG</sequence>
<evidence type="ECO:0000313" key="2">
    <source>
        <dbReference type="Proteomes" id="UP000305881"/>
    </source>
</evidence>
<dbReference type="RefSeq" id="WP_138767211.1">
    <property type="nucleotide sequence ID" value="NZ_CP035467.1"/>
</dbReference>
<dbReference type="OrthoDB" id="9108953at2"/>
<dbReference type="KEGG" id="mbur:EQU24_17975"/>
<keyword evidence="2" id="KW-1185">Reference proteome</keyword>
<dbReference type="Proteomes" id="UP000305881">
    <property type="component" value="Chromosome"/>
</dbReference>
<organism evidence="1 2">
    <name type="scientific">Methylotuvimicrobium buryatense</name>
    <name type="common">Methylomicrobium buryatense</name>
    <dbReference type="NCBI Taxonomy" id="95641"/>
    <lineage>
        <taxon>Bacteria</taxon>
        <taxon>Pseudomonadati</taxon>
        <taxon>Pseudomonadota</taxon>
        <taxon>Gammaproteobacteria</taxon>
        <taxon>Methylococcales</taxon>
        <taxon>Methylococcaceae</taxon>
        <taxon>Methylotuvimicrobium</taxon>
    </lineage>
</organism>
<gene>
    <name evidence="1" type="ORF">EQU24_17975</name>
</gene>
<dbReference type="EMBL" id="CP035467">
    <property type="protein sequence ID" value="QCW83916.1"/>
    <property type="molecule type" value="Genomic_DNA"/>
</dbReference>
<evidence type="ECO:0000313" key="1">
    <source>
        <dbReference type="EMBL" id="QCW83916.1"/>
    </source>
</evidence>
<dbReference type="AlphaFoldDB" id="A0A4P9UW08"/>
<proteinExistence type="predicted"/>